<dbReference type="AlphaFoldDB" id="K7R0C4"/>
<keyword evidence="3" id="KW-1185">Reference proteome</keyword>
<feature type="region of interest" description="Disordered" evidence="1">
    <location>
        <begin position="552"/>
        <end position="663"/>
    </location>
</feature>
<dbReference type="eggNOG" id="COG3378">
    <property type="taxonomic scope" value="Bacteria"/>
</dbReference>
<dbReference type="PATRIC" id="fig|751945.3.peg.1665"/>
<sequence>MRKEFEPLLQNLTLKNWAERREEVFEALVQSGAGAVEVEEVLKAVARTLEVRLGALRQEWQDYLGPAPQKAQNAAGVAVKLALEKARLWKAPSEEAWATLEVDGHLEHHPLRGRAFRNWLGRLYYQEAGKPLYAQALQDALTVLEAQALYEGEGAFPVHTRLAEHGGKVYLDLARPDWSVVEVGPEGWRVIPSGECPVRFRRTPHQRPLPLPERREGALEALKALLPLREERDWALVLGWAVGALNPKGPYPVLVLTGEKGAGKSTVARLLKALLDPTEAPLRAEPKGVEDLMIAAQGNLVLALDNLSGIPGWLSDALCRLSTGGGLSKRQLYTDADEVVLDAKRPVVLNGIPLGTGFRDDLADRTALVHLDRIEDGARRPESELWAEFERWHPALLALLLDGVSAALRNWEAARKRLTALPRLADWAVWAEAAAPALGLEAGAVVEAFYRVQGELSADLLDGDPVAQAVLRLTQAWTPGQVEEYTAGELYRALEEAAGLQEARVKPQGWPRGAKGLARHLPRLQSALRHVGLRLFSRRDPHAKQQRWVLEKEREENPQNPQNPQTGSSTAFSPAGFDAGLNPQGGAQIPQNPHTPPPAGFAGLPPQQIPQEIPQGKTPSRTEPAGFAGFAGIDSPPPSKTLHPTPEGGWQPLRRVEEGEEVV</sequence>
<dbReference type="STRING" id="751945.Theos_1692"/>
<dbReference type="OrthoDB" id="266913at2"/>
<dbReference type="SUPFAM" id="SSF52540">
    <property type="entry name" value="P-loop containing nucleoside triphosphate hydrolases"/>
    <property type="match status" value="1"/>
</dbReference>
<dbReference type="RefSeq" id="WP_016329894.1">
    <property type="nucleotide sequence ID" value="NC_019386.1"/>
</dbReference>
<evidence type="ECO:0000313" key="3">
    <source>
        <dbReference type="Proteomes" id="UP000000211"/>
    </source>
</evidence>
<name>K7R0C4_THEOS</name>
<evidence type="ECO:0000313" key="2">
    <source>
        <dbReference type="EMBL" id="AFV76715.1"/>
    </source>
</evidence>
<feature type="compositionally biased region" description="Polar residues" evidence="1">
    <location>
        <begin position="558"/>
        <end position="572"/>
    </location>
</feature>
<accession>K7R0C4</accession>
<dbReference type="HOGENOM" id="CLU_025569_2_0_0"/>
<dbReference type="EMBL" id="CP003249">
    <property type="protein sequence ID" value="AFV76715.1"/>
    <property type="molecule type" value="Genomic_DNA"/>
</dbReference>
<reference evidence="2 3" key="1">
    <citation type="journal article" date="2013" name="Genome Announc.">
        <title>Whole Genome Sequencing of Thermus oshimai JL-2 and Thermus thermophilus JL-18, Incomplete Denitrifiers from the United States Great Basin.</title>
        <authorList>
            <person name="Murugapiran S.K."/>
            <person name="Huntemann M."/>
            <person name="Wei C.L."/>
            <person name="Han J."/>
            <person name="Detter J.C."/>
            <person name="Han C.S."/>
            <person name="Erkkila T.H."/>
            <person name="Teshima H."/>
            <person name="Chen A."/>
            <person name="Kyrpides N."/>
            <person name="Mavrommatis K."/>
            <person name="Markowitz V."/>
            <person name="Szeto E."/>
            <person name="Ivanova N."/>
            <person name="Pagani I."/>
            <person name="Lam J."/>
            <person name="McDonald A.I."/>
            <person name="Dodsworth J.A."/>
            <person name="Pati A."/>
            <person name="Goodwin L."/>
            <person name="Peters L."/>
            <person name="Pitluck S."/>
            <person name="Woyke T."/>
            <person name="Hedlund B.P."/>
        </authorList>
    </citation>
    <scope>NUCLEOTIDE SEQUENCE</scope>
    <source>
        <strain evidence="2 3">JL-2</strain>
    </source>
</reference>
<dbReference type="Proteomes" id="UP000000211">
    <property type="component" value="Chromosome"/>
</dbReference>
<protein>
    <submittedName>
        <fullName evidence="2">Uncharacterized protein</fullName>
    </submittedName>
</protein>
<feature type="compositionally biased region" description="Low complexity" evidence="1">
    <location>
        <begin position="605"/>
        <end position="615"/>
    </location>
</feature>
<organism evidence="2 3">
    <name type="scientific">Thermus oshimai JL-2</name>
    <dbReference type="NCBI Taxonomy" id="751945"/>
    <lineage>
        <taxon>Bacteria</taxon>
        <taxon>Thermotogati</taxon>
        <taxon>Deinococcota</taxon>
        <taxon>Deinococci</taxon>
        <taxon>Thermales</taxon>
        <taxon>Thermaceae</taxon>
        <taxon>Thermus</taxon>
    </lineage>
</organism>
<gene>
    <name evidence="2" type="ORF">Theos_1692</name>
</gene>
<evidence type="ECO:0000256" key="1">
    <source>
        <dbReference type="SAM" id="MobiDB-lite"/>
    </source>
</evidence>
<dbReference type="KEGG" id="tos:Theos_1692"/>
<dbReference type="InterPro" id="IPR027417">
    <property type="entry name" value="P-loop_NTPase"/>
</dbReference>
<proteinExistence type="predicted"/>